<reference evidence="2 3" key="1">
    <citation type="submission" date="2019-03" db="EMBL/GenBank/DDBJ databases">
        <title>First draft genome of Liparis tanakae, snailfish: a comprehensive survey of snailfish specific genes.</title>
        <authorList>
            <person name="Kim W."/>
            <person name="Song I."/>
            <person name="Jeong J.-H."/>
            <person name="Kim D."/>
            <person name="Kim S."/>
            <person name="Ryu S."/>
            <person name="Song J.Y."/>
            <person name="Lee S.K."/>
        </authorList>
    </citation>
    <scope>NUCLEOTIDE SEQUENCE [LARGE SCALE GENOMIC DNA]</scope>
    <source>
        <tissue evidence="2">Muscle</tissue>
    </source>
</reference>
<proteinExistence type="predicted"/>
<protein>
    <submittedName>
        <fullName evidence="2">Exportin-4</fullName>
    </submittedName>
</protein>
<keyword evidence="3" id="KW-1185">Reference proteome</keyword>
<feature type="compositionally biased region" description="Basic and acidic residues" evidence="1">
    <location>
        <begin position="51"/>
        <end position="97"/>
    </location>
</feature>
<accession>A0A4Z2I6I6</accession>
<evidence type="ECO:0000313" key="3">
    <source>
        <dbReference type="Proteomes" id="UP000314294"/>
    </source>
</evidence>
<dbReference type="AlphaFoldDB" id="A0A4Z2I6I6"/>
<dbReference type="EMBL" id="SRLO01000129">
    <property type="protein sequence ID" value="TNN73075.1"/>
    <property type="molecule type" value="Genomic_DNA"/>
</dbReference>
<dbReference type="Proteomes" id="UP000314294">
    <property type="component" value="Unassembled WGS sequence"/>
</dbReference>
<feature type="region of interest" description="Disordered" evidence="1">
    <location>
        <begin position="27"/>
        <end position="120"/>
    </location>
</feature>
<feature type="compositionally biased region" description="Basic and acidic residues" evidence="1">
    <location>
        <begin position="27"/>
        <end position="39"/>
    </location>
</feature>
<gene>
    <name evidence="2" type="primary">xpo4_5</name>
    <name evidence="2" type="ORF">EYF80_016745</name>
</gene>
<dbReference type="OrthoDB" id="7605699at2759"/>
<name>A0A4Z2I6I6_9TELE</name>
<sequence length="192" mass="21860">MLVLQKHNTEMSVAAGEALYTPVCLHQDTDQEKCVEVRTPRRGRSSQPTRGAEKDQQHKEPEKLEETSSRLGRRSEAAAKEPPADTQKDESRDKETQGVHLPSPVPDGTEAAGGSDSKETTDTRRFIFNSFLLGVSCVFKWLKELCTHYMVNDIRKRCGYLPEHALQAQRRRDEPQQLTGAFHNIMFWCHHC</sequence>
<organism evidence="2 3">
    <name type="scientific">Liparis tanakae</name>
    <name type="common">Tanaka's snailfish</name>
    <dbReference type="NCBI Taxonomy" id="230148"/>
    <lineage>
        <taxon>Eukaryota</taxon>
        <taxon>Metazoa</taxon>
        <taxon>Chordata</taxon>
        <taxon>Craniata</taxon>
        <taxon>Vertebrata</taxon>
        <taxon>Euteleostomi</taxon>
        <taxon>Actinopterygii</taxon>
        <taxon>Neopterygii</taxon>
        <taxon>Teleostei</taxon>
        <taxon>Neoteleostei</taxon>
        <taxon>Acanthomorphata</taxon>
        <taxon>Eupercaria</taxon>
        <taxon>Perciformes</taxon>
        <taxon>Cottioidei</taxon>
        <taxon>Cottales</taxon>
        <taxon>Liparidae</taxon>
        <taxon>Liparis</taxon>
    </lineage>
</organism>
<comment type="caution">
    <text evidence="2">The sequence shown here is derived from an EMBL/GenBank/DDBJ whole genome shotgun (WGS) entry which is preliminary data.</text>
</comment>
<evidence type="ECO:0000256" key="1">
    <source>
        <dbReference type="SAM" id="MobiDB-lite"/>
    </source>
</evidence>
<evidence type="ECO:0000313" key="2">
    <source>
        <dbReference type="EMBL" id="TNN73075.1"/>
    </source>
</evidence>